<feature type="compositionally biased region" description="Low complexity" evidence="1">
    <location>
        <begin position="1935"/>
        <end position="1947"/>
    </location>
</feature>
<evidence type="ECO:0000313" key="2">
    <source>
        <dbReference type="EMBL" id="KIZ04964.1"/>
    </source>
</evidence>
<name>A0A0D2LE26_9CHLO</name>
<protein>
    <submittedName>
        <fullName evidence="2">Uncharacterized protein</fullName>
    </submittedName>
</protein>
<feature type="compositionally biased region" description="Basic and acidic residues" evidence="1">
    <location>
        <begin position="781"/>
        <end position="800"/>
    </location>
</feature>
<dbReference type="GeneID" id="25735870"/>
<dbReference type="RefSeq" id="XP_013903983.1">
    <property type="nucleotide sequence ID" value="XM_014048529.1"/>
</dbReference>
<accession>A0A0D2LE26</accession>
<proteinExistence type="predicted"/>
<sequence length="2092" mass="224399">MEERRAAGQRSAPAELRKALGLWACAPGWLPADALVGQEVAVERQEADEATAQAWQAQLRRLAAINSGWQPRYTQMAETAPPPSAHAAQLVAEARAGAAAGGPLSMLLPLVRALEWGVASAPGPGEDADFSLFPPQEARYTAHRSDVLYLALGLAQLAQRVTGVPWQQRQCLARRIDTLARRLWSCASVARHPPRPPDLTTAEPESLIHSQRWQSDKLLQKATFEGDGGGAVWDSTDDGAWCGGPRVVSRLAGNPWLWVVQPQDLPLVEAWRALGRAAALLRMGWDDPHIAAAALQGTRLLVGGQDGYYQHHGALHMQLVALLRAGRPREALNLATAADMPWERANLELHLGGSSMVPKLLAADAERLAECREDEAASDFTRATLLEVALLELQHSARGGTGRPSPQRCLEALRHALLALARRRSGAPVSLSAACSGDGVEQGLLWELLRNVVVACGREVQEEGWGRDSRGEGDSAPAASPRASTHAQGGGRWASLFPPPPVSPLEPEVLLRHSRLLHSRYHCAETPSGRCPDALQGLRIASSRSTLWQFAATLDSTSVERGQRQPAGRVATAERELQTQFELEQEKTEARVRLLRECRVPMVRAKNNPAQEEGSADEGEFDEPGQPDEMLWHKTRRSFKTSQYMRAAAQFKYQLPEYSELHFAQPAAAAAGAPQPRARPRKPVNWPGRSQQRRVQARPGQAHVHPAAVAVMQVEAALQAGKPRAEDDDVVPLTWPSPSGSLAASSMLCLITRQLPWQEEELPHQGPAALAWWKEHEVAHRAAQERQRHEAKAAKREARRLQRQQQQQQHQQQPQQLQGANYDQQQQRQQPPSPPQQQPQQPQQQPAAEAGSPWPAQALAQPHPFGWLHARQETRLAGISETLERCCCSGMLAGPALAQGVLAGAASVACVEQLVAPGMREQLARDLLALGQTALALKAAEAVALLGPEGEAARDRLDPRPGRSPSWVLHAPEGTDLEQLLGAELMDYVIAGCDKEEQERFAGVVALALSRAERRLAEGAGLQAALHLAARGGAPCGALRIAAAALRLRRAHLCCICTCGSGRRGSLHDGPSAAWRDGPCAVCNTRWPVPGRAVADAPECLWQQLDVATALRARAPWRVGDWGKPVKGCKGDPLSCRPLLAAVSAASWAGLRRSAAADAAACEGDRLGMVQEAVRVAELVAPALKGPAAKRQRIQQSQALLQRSAAELSVPGALPLVAELLRAEGVSQDSLRHLHQCLLPYAGGALGWIDEGCVATSYGAALAAAAEVLMRHVAKSRAATEAAWGPDWGDWDVMLLWERQEWDAGRLGAPADGCARDTCLSLQPQGFPGPVVLPSLTLLGDLVQSCVFSQAPLPRCLLLVPALLTGPPAMAAICVPTLALHAARQLAALGLPSAALAAALSSYRALALEPYHPGGQEPRQVNLAGYSGHKQPDDAMRAALGDLLGFAIRAAHHLLTTTAAAEPAAVAASFALLGREQASADLSPPASGRWLRAPTKPVPEGLGAQLFLLAKEAAAAGPWPAAGHVPLLLATQAASLVGEGVGTWRRLRGQCSGGQCADVPVVAHTVTSWGVGLRGSHTRAQADEMYSRYRKWVAFGQARRSDHRMDLDEWLRANQASAEFEKGRSQVELDSQEEDSLGLKSCAWDGGWHQITCSGRDIWHRLALPLLLRPCDVGVMLRDHRVLATPVHILHWVAQQLEALGGREQRDAIRLVLGALGVEGTANCGPWAAPELMLLVPTLLRAEAALALEQPAAASATAAGAQAVRATAAAAGAEEAGEGAVPRGAAPAAAATAGCSRLARAVWALVEGATVPACAPRCDLQPGGEWPDATFFQGPSYLHSLLKALRLLPEFVVRHPHLNAPCHHRLVLSFILRVPTRAVLEWGNTALFALDAMTTAAAPCQPADAAPGSEAHGSDQQSEPGKATAGPCPGGAGTGAASAQAAAASGWPGPPPRPQELWFDVARDDLWERQQLVVPPGLRPHPALAELLSVLPKAPQRAQQQKSTKRKSKRRQPATKRRKQQQRRQQKTGEDAGNNKGTGEDGGSGAGKWEWRYVPRHLLWRVHASIARNTAFEGHWCRNEWPWYPPEMEQLG</sequence>
<dbReference type="Proteomes" id="UP000054498">
    <property type="component" value="Unassembled WGS sequence"/>
</dbReference>
<dbReference type="KEGG" id="mng:MNEG_2992"/>
<reference evidence="2 3" key="1">
    <citation type="journal article" date="2013" name="BMC Genomics">
        <title>Reconstruction of the lipid metabolism for the microalga Monoraphidium neglectum from its genome sequence reveals characteristics suitable for biofuel production.</title>
        <authorList>
            <person name="Bogen C."/>
            <person name="Al-Dilaimi A."/>
            <person name="Albersmeier A."/>
            <person name="Wichmann J."/>
            <person name="Grundmann M."/>
            <person name="Rupp O."/>
            <person name="Lauersen K.J."/>
            <person name="Blifernez-Klassen O."/>
            <person name="Kalinowski J."/>
            <person name="Goesmann A."/>
            <person name="Mussgnug J.H."/>
            <person name="Kruse O."/>
        </authorList>
    </citation>
    <scope>NUCLEOTIDE SEQUENCE [LARGE SCALE GENOMIC DNA]</scope>
    <source>
        <strain evidence="2 3">SAG 48.87</strain>
    </source>
</reference>
<gene>
    <name evidence="2" type="ORF">MNEG_2992</name>
</gene>
<feature type="region of interest" description="Disordered" evidence="1">
    <location>
        <begin position="605"/>
        <end position="628"/>
    </location>
</feature>
<feature type="compositionally biased region" description="Low complexity" evidence="1">
    <location>
        <begin position="803"/>
        <end position="830"/>
    </location>
</feature>
<feature type="region of interest" description="Disordered" evidence="1">
    <location>
        <begin position="781"/>
        <end position="860"/>
    </location>
</feature>
<feature type="compositionally biased region" description="Acidic residues" evidence="1">
    <location>
        <begin position="614"/>
        <end position="626"/>
    </location>
</feature>
<keyword evidence="3" id="KW-1185">Reference proteome</keyword>
<organism evidence="2 3">
    <name type="scientific">Monoraphidium neglectum</name>
    <dbReference type="NCBI Taxonomy" id="145388"/>
    <lineage>
        <taxon>Eukaryota</taxon>
        <taxon>Viridiplantae</taxon>
        <taxon>Chlorophyta</taxon>
        <taxon>core chlorophytes</taxon>
        <taxon>Chlorophyceae</taxon>
        <taxon>CS clade</taxon>
        <taxon>Sphaeropleales</taxon>
        <taxon>Selenastraceae</taxon>
        <taxon>Monoraphidium</taxon>
    </lineage>
</organism>
<feature type="compositionally biased region" description="Basic and acidic residues" evidence="1">
    <location>
        <begin position="463"/>
        <end position="473"/>
    </location>
</feature>
<feature type="region of interest" description="Disordered" evidence="1">
    <location>
        <begin position="463"/>
        <end position="499"/>
    </location>
</feature>
<evidence type="ECO:0000313" key="3">
    <source>
        <dbReference type="Proteomes" id="UP000054498"/>
    </source>
</evidence>
<dbReference type="EMBL" id="KK100579">
    <property type="protein sequence ID" value="KIZ04964.1"/>
    <property type="molecule type" value="Genomic_DNA"/>
</dbReference>
<evidence type="ECO:0000256" key="1">
    <source>
        <dbReference type="SAM" id="MobiDB-lite"/>
    </source>
</evidence>
<feature type="region of interest" description="Disordered" evidence="1">
    <location>
        <begin position="1901"/>
        <end position="1957"/>
    </location>
</feature>
<feature type="compositionally biased region" description="Basic residues" evidence="1">
    <location>
        <begin position="2003"/>
        <end position="2026"/>
    </location>
</feature>
<feature type="region of interest" description="Disordered" evidence="1">
    <location>
        <begin position="669"/>
        <end position="704"/>
    </location>
</feature>
<feature type="region of interest" description="Disordered" evidence="1">
    <location>
        <begin position="1993"/>
        <end position="2047"/>
    </location>
</feature>